<dbReference type="EMBL" id="VUKA01000012">
    <property type="protein sequence ID" value="KAA2212052.1"/>
    <property type="molecule type" value="Genomic_DNA"/>
</dbReference>
<dbReference type="PIRSF" id="PIRSF002825">
    <property type="entry name" value="CfbpA"/>
    <property type="match status" value="1"/>
</dbReference>
<dbReference type="GO" id="GO:0030288">
    <property type="term" value="C:outer membrane-bounded periplasmic space"/>
    <property type="evidence" value="ECO:0007669"/>
    <property type="project" value="TreeGrafter"/>
</dbReference>
<organism evidence="3 4">
    <name type="scientific">Teichococcus oryzae</name>
    <dbReference type="NCBI Taxonomy" id="1608942"/>
    <lineage>
        <taxon>Bacteria</taxon>
        <taxon>Pseudomonadati</taxon>
        <taxon>Pseudomonadota</taxon>
        <taxon>Alphaproteobacteria</taxon>
        <taxon>Acetobacterales</taxon>
        <taxon>Roseomonadaceae</taxon>
        <taxon>Roseomonas</taxon>
    </lineage>
</organism>
<dbReference type="OrthoDB" id="9766989at2"/>
<keyword evidence="4" id="KW-1185">Reference proteome</keyword>
<feature type="chain" id="PRO_5022699008" evidence="2">
    <location>
        <begin position="24"/>
        <end position="342"/>
    </location>
</feature>
<sequence>MIRRTIFAATLMLALPAAARAQSAGSLNLYCSATLEWCQPIARGFERETGIRVALTQKSTGEMLAQLRAEARNPRGDVWWGGTGDPHVAAGEEGLTEPHESPRISELHDWAQAQWRQTQGRTVGVYASVLGFGFNTELVARRGLPAPNCWADLLNPAYKGELQMANPNSSGTAYIVIATLVQMMGEEPAFDYLKKLHGSINAYPRSGTAPITAVARGETALSISFVHNAAEEAQAGFPVGHAVPCEGTGYEIGSMSIIKGARNAENARRFYHWALGAEAQIVASREAKKLQTMSNKGVPLTDGAPNMATARIIDYDNARFGASAERRRLLARWDKEVGALPR</sequence>
<dbReference type="CDD" id="cd13544">
    <property type="entry name" value="PBP2_Fbp_like_1"/>
    <property type="match status" value="1"/>
</dbReference>
<proteinExistence type="predicted"/>
<feature type="signal peptide" evidence="2">
    <location>
        <begin position="1"/>
        <end position="23"/>
    </location>
</feature>
<reference evidence="3 4" key="1">
    <citation type="journal article" date="2015" name="Int. J. Syst. Evol. Microbiol.">
        <title>Roseomonas oryzae sp. nov., isolated from paddy rhizosphere soil.</title>
        <authorList>
            <person name="Ramaprasad E.V."/>
            <person name="Sasikala Ch."/>
            <person name="Ramana Ch.V."/>
        </authorList>
    </citation>
    <scope>NUCLEOTIDE SEQUENCE [LARGE SCALE GENOMIC DNA]</scope>
    <source>
        <strain evidence="3 4">KCTC 42542</strain>
    </source>
</reference>
<dbReference type="Proteomes" id="UP000322110">
    <property type="component" value="Unassembled WGS sequence"/>
</dbReference>
<dbReference type="GO" id="GO:0030975">
    <property type="term" value="F:thiamine binding"/>
    <property type="evidence" value="ECO:0007669"/>
    <property type="project" value="TreeGrafter"/>
</dbReference>
<evidence type="ECO:0000313" key="3">
    <source>
        <dbReference type="EMBL" id="KAA2212052.1"/>
    </source>
</evidence>
<dbReference type="GO" id="GO:0015888">
    <property type="term" value="P:thiamine transport"/>
    <property type="evidence" value="ECO:0007669"/>
    <property type="project" value="TreeGrafter"/>
</dbReference>
<gene>
    <name evidence="3" type="ORF">F0Q34_17210</name>
</gene>
<name>A0A5B2TC22_9PROT</name>
<accession>A0A5B2TC22</accession>
<evidence type="ECO:0000256" key="2">
    <source>
        <dbReference type="SAM" id="SignalP"/>
    </source>
</evidence>
<dbReference type="AlphaFoldDB" id="A0A5B2TC22"/>
<dbReference type="Pfam" id="PF13343">
    <property type="entry name" value="SBP_bac_6"/>
    <property type="match status" value="1"/>
</dbReference>
<dbReference type="PANTHER" id="PTHR30006">
    <property type="entry name" value="THIAMINE-BINDING PERIPLASMIC PROTEIN-RELATED"/>
    <property type="match status" value="1"/>
</dbReference>
<keyword evidence="1 2" id="KW-0732">Signal</keyword>
<dbReference type="InterPro" id="IPR026045">
    <property type="entry name" value="Ferric-bd"/>
</dbReference>
<dbReference type="Gene3D" id="3.40.190.10">
    <property type="entry name" value="Periplasmic binding protein-like II"/>
    <property type="match status" value="2"/>
</dbReference>
<dbReference type="GO" id="GO:0030976">
    <property type="term" value="F:thiamine pyrophosphate binding"/>
    <property type="evidence" value="ECO:0007669"/>
    <property type="project" value="TreeGrafter"/>
</dbReference>
<protein>
    <submittedName>
        <fullName evidence="3">ABC transporter substrate-binding protein</fullName>
    </submittedName>
</protein>
<comment type="caution">
    <text evidence="3">The sequence shown here is derived from an EMBL/GenBank/DDBJ whole genome shotgun (WGS) entry which is preliminary data.</text>
</comment>
<dbReference type="SUPFAM" id="SSF53850">
    <property type="entry name" value="Periplasmic binding protein-like II"/>
    <property type="match status" value="1"/>
</dbReference>
<evidence type="ECO:0000313" key="4">
    <source>
        <dbReference type="Proteomes" id="UP000322110"/>
    </source>
</evidence>
<evidence type="ECO:0000256" key="1">
    <source>
        <dbReference type="ARBA" id="ARBA00022729"/>
    </source>
</evidence>
<dbReference type="PANTHER" id="PTHR30006:SF2">
    <property type="entry name" value="ABC TRANSPORTER SUBSTRATE-BINDING PROTEIN"/>
    <property type="match status" value="1"/>
</dbReference>
<dbReference type="RefSeq" id="WP_149813483.1">
    <property type="nucleotide sequence ID" value="NZ_VUKA01000012.1"/>
</dbReference>